<dbReference type="AlphaFoldDB" id="A0A5C6M1X3"/>
<feature type="domain" description="PHP" evidence="1">
    <location>
        <begin position="44"/>
        <end position="162"/>
    </location>
</feature>
<sequence length="398" mass="44887">MAEDAVDRLQSLRLQAVRQARTDFASQRKSIPRSDGYQQHRANLHVHSHFSHDSRGQLPDIVAAAKQAGTSVLMFTEHPAEHYDFFKDGQRGLQDGVLLIPGAEQSGFLIYPTFSLQGITTKTPQELADLVRGRDGQIFVSHLEERMDWQIAGISGTEIYNTHADFKEEKNLVATLKNPFKLFQLSAMIQKYPQECIGAIQNYPADYLRRFDQLCQTAPHTGVVANDAHQNVGFGVRWIADNQGRLEDALGEKLLDIDLSLIPDSEQMRQGRKPGDLIYSLYLDRYEYSLRHVGTHLLLTELSEVAVRECLDAGRCFVAFDWLADSQDFQLQLQSAAGMTPMGSRTKLTDNSRLQGHSPLPCRWKVLRNGTLFHEAAGAQLDLPIELPGVYRCETWLH</sequence>
<protein>
    <recommendedName>
        <fullName evidence="1">PHP domain-containing protein</fullName>
    </recommendedName>
</protein>
<dbReference type="SUPFAM" id="SSF89550">
    <property type="entry name" value="PHP domain-like"/>
    <property type="match status" value="1"/>
</dbReference>
<evidence type="ECO:0000313" key="3">
    <source>
        <dbReference type="Proteomes" id="UP000321083"/>
    </source>
</evidence>
<comment type="caution">
    <text evidence="2">The sequence shown here is derived from an EMBL/GenBank/DDBJ whole genome shotgun (WGS) entry which is preliminary data.</text>
</comment>
<name>A0A5C6M1X3_9PLAN</name>
<dbReference type="Proteomes" id="UP000321083">
    <property type="component" value="Unassembled WGS sequence"/>
</dbReference>
<dbReference type="Gene3D" id="3.20.20.140">
    <property type="entry name" value="Metal-dependent hydrolases"/>
    <property type="match status" value="1"/>
</dbReference>
<keyword evidence="3" id="KW-1185">Reference proteome</keyword>
<dbReference type="CDD" id="cd07432">
    <property type="entry name" value="PHP_HisPPase"/>
    <property type="match status" value="1"/>
</dbReference>
<dbReference type="InterPro" id="IPR004013">
    <property type="entry name" value="PHP_dom"/>
</dbReference>
<proteinExistence type="predicted"/>
<dbReference type="EMBL" id="SRHE01000754">
    <property type="protein sequence ID" value="TWW08267.1"/>
    <property type="molecule type" value="Genomic_DNA"/>
</dbReference>
<dbReference type="GO" id="GO:0003824">
    <property type="term" value="F:catalytic activity"/>
    <property type="evidence" value="ECO:0007669"/>
    <property type="project" value="InterPro"/>
</dbReference>
<dbReference type="Pfam" id="PF02811">
    <property type="entry name" value="PHP"/>
    <property type="match status" value="1"/>
</dbReference>
<reference evidence="2 3" key="2">
    <citation type="submission" date="2019-08" db="EMBL/GenBank/DDBJ databases">
        <authorList>
            <person name="Henke P."/>
        </authorList>
    </citation>
    <scope>NUCLEOTIDE SEQUENCE [LARGE SCALE GENOMIC DNA]</scope>
    <source>
        <strain evidence="2">Phe10_nw2017</strain>
    </source>
</reference>
<evidence type="ECO:0000313" key="2">
    <source>
        <dbReference type="EMBL" id="TWW08267.1"/>
    </source>
</evidence>
<evidence type="ECO:0000259" key="1">
    <source>
        <dbReference type="Pfam" id="PF02811"/>
    </source>
</evidence>
<organism evidence="2 3">
    <name type="scientific">Planctomyces bekefii</name>
    <dbReference type="NCBI Taxonomy" id="1653850"/>
    <lineage>
        <taxon>Bacteria</taxon>
        <taxon>Pseudomonadati</taxon>
        <taxon>Planctomycetota</taxon>
        <taxon>Planctomycetia</taxon>
        <taxon>Planctomycetales</taxon>
        <taxon>Planctomycetaceae</taxon>
        <taxon>Planctomyces</taxon>
    </lineage>
</organism>
<reference evidence="2 3" key="1">
    <citation type="submission" date="2019-08" db="EMBL/GenBank/DDBJ databases">
        <title>100 year-old enigma solved: identification of Planctomyces bekefii, the type genus and species of the phylum Planctomycetes.</title>
        <authorList>
            <person name="Svetlana D.N."/>
            <person name="Overmann J."/>
        </authorList>
    </citation>
    <scope>NUCLEOTIDE SEQUENCE [LARGE SCALE GENOMIC DNA]</scope>
    <source>
        <strain evidence="2">Phe10_nw2017</strain>
    </source>
</reference>
<feature type="non-terminal residue" evidence="2">
    <location>
        <position position="398"/>
    </location>
</feature>
<accession>A0A5C6M1X3</accession>
<dbReference type="InterPro" id="IPR016195">
    <property type="entry name" value="Pol/histidinol_Pase-like"/>
</dbReference>
<gene>
    <name evidence="2" type="ORF">E3A20_26040</name>
</gene>